<dbReference type="Proteomes" id="UP000031672">
    <property type="component" value="Unassembled WGS sequence"/>
</dbReference>
<dbReference type="EMBL" id="JTKH01000024">
    <property type="protein sequence ID" value="KII76101.1"/>
    <property type="molecule type" value="Genomic_DNA"/>
</dbReference>
<evidence type="ECO:0000313" key="3">
    <source>
        <dbReference type="Proteomes" id="UP000031672"/>
    </source>
</evidence>
<evidence type="ECO:0000313" key="2">
    <source>
        <dbReference type="EMBL" id="KII76101.1"/>
    </source>
</evidence>
<dbReference type="Pfam" id="PF04314">
    <property type="entry name" value="PCuAC"/>
    <property type="match status" value="1"/>
</dbReference>
<dbReference type="InterPro" id="IPR036182">
    <property type="entry name" value="PCuAC_sf"/>
</dbReference>
<protein>
    <recommendedName>
        <fullName evidence="4">Copper chaperone</fullName>
    </recommendedName>
</protein>
<organism evidence="2 3">
    <name type="scientific">Vibrio renipiscarius</name>
    <dbReference type="NCBI Taxonomy" id="1461322"/>
    <lineage>
        <taxon>Bacteria</taxon>
        <taxon>Pseudomonadati</taxon>
        <taxon>Pseudomonadota</taxon>
        <taxon>Gammaproteobacteria</taxon>
        <taxon>Vibrionales</taxon>
        <taxon>Vibrionaceae</taxon>
        <taxon>Vibrio</taxon>
    </lineage>
</organism>
<dbReference type="InterPro" id="IPR058248">
    <property type="entry name" value="Lxx211020-like"/>
</dbReference>
<dbReference type="PANTHER" id="PTHR36302:SF1">
    <property type="entry name" value="COPPER CHAPERONE PCU(A)C"/>
    <property type="match status" value="1"/>
</dbReference>
<reference evidence="2 3" key="1">
    <citation type="submission" date="2014-11" db="EMBL/GenBank/DDBJ databases">
        <title>Draft Genome Sequence of Vibrio piscirenalis strains CECT 8603T and CECT 8604, two marine Gammaproteobacterium isolated from cultured gilthead sea bream (Sparus aurata).</title>
        <authorList>
            <person name="Arahal D.R."/>
            <person name="Rodrigo-Torres L."/>
            <person name="Lucena T."/>
            <person name="Pujalte M.J."/>
        </authorList>
    </citation>
    <scope>NUCLEOTIDE SEQUENCE [LARGE SCALE GENOMIC DNA]</scope>
    <source>
        <strain evidence="2 3">DCR 1-4-2</strain>
    </source>
</reference>
<accession>A0A0C2N8X3</accession>
<proteinExistence type="predicted"/>
<dbReference type="RefSeq" id="WP_040992035.1">
    <property type="nucleotide sequence ID" value="NZ_JTKH01000024.1"/>
</dbReference>
<dbReference type="SUPFAM" id="SSF110087">
    <property type="entry name" value="DR1885-like metal-binding protein"/>
    <property type="match status" value="1"/>
</dbReference>
<sequence>MKKILFTLGLITSFSSQAALELTNCVIVEPAPTSNVTGIFFDIRFRVTDEVKKLRIPGPESIQGATIKGLSDTAEIHETVIKDGVMTMKQITQYKIKPNTEHQFKRGGHHLMIRDFSQRPVAGEEYELSVWSTYTEDPSCMAKVVKSADLAMLKSKQVGSAE</sequence>
<evidence type="ECO:0000256" key="1">
    <source>
        <dbReference type="SAM" id="SignalP"/>
    </source>
</evidence>
<feature type="signal peptide" evidence="1">
    <location>
        <begin position="1"/>
        <end position="18"/>
    </location>
</feature>
<evidence type="ECO:0008006" key="4">
    <source>
        <dbReference type="Google" id="ProtNLM"/>
    </source>
</evidence>
<gene>
    <name evidence="2" type="ORF">OJ16_14870</name>
</gene>
<keyword evidence="3" id="KW-1185">Reference proteome</keyword>
<comment type="caution">
    <text evidence="2">The sequence shown here is derived from an EMBL/GenBank/DDBJ whole genome shotgun (WGS) entry which is preliminary data.</text>
</comment>
<dbReference type="AlphaFoldDB" id="A0A0C2N8X3"/>
<feature type="chain" id="PRO_5009758751" description="Copper chaperone" evidence="1">
    <location>
        <begin position="19"/>
        <end position="162"/>
    </location>
</feature>
<dbReference type="STRING" id="1461322.OJ16_14870"/>
<name>A0A0C2N8X3_9VIBR</name>
<dbReference type="OrthoDB" id="9796962at2"/>
<dbReference type="Gene3D" id="2.60.40.1890">
    <property type="entry name" value="PCu(A)C copper chaperone"/>
    <property type="match status" value="1"/>
</dbReference>
<accession>A0A0C2NI45</accession>
<dbReference type="PANTHER" id="PTHR36302">
    <property type="entry name" value="BLR7088 PROTEIN"/>
    <property type="match status" value="1"/>
</dbReference>
<keyword evidence="1" id="KW-0732">Signal</keyword>
<dbReference type="InterPro" id="IPR007410">
    <property type="entry name" value="LpqE-like"/>
</dbReference>